<evidence type="ECO:0008006" key="4">
    <source>
        <dbReference type="Google" id="ProtNLM"/>
    </source>
</evidence>
<dbReference type="OrthoDB" id="912322at2759"/>
<feature type="compositionally biased region" description="Basic and acidic residues" evidence="1">
    <location>
        <begin position="192"/>
        <end position="206"/>
    </location>
</feature>
<feature type="compositionally biased region" description="Basic residues" evidence="1">
    <location>
        <begin position="1"/>
        <end position="10"/>
    </location>
</feature>
<evidence type="ECO:0000313" key="3">
    <source>
        <dbReference type="RefSeq" id="XP_027102524.1"/>
    </source>
</evidence>
<keyword evidence="2" id="KW-1185">Reference proteome</keyword>
<reference evidence="3" key="2">
    <citation type="submission" date="2025-08" db="UniProtKB">
        <authorList>
            <consortium name="RefSeq"/>
        </authorList>
    </citation>
    <scope>IDENTIFICATION</scope>
    <source>
        <tissue evidence="3">Leaves</tissue>
    </source>
</reference>
<proteinExistence type="predicted"/>
<name>A0A6P6VHL0_COFAR</name>
<reference evidence="2" key="1">
    <citation type="journal article" date="2025" name="Foods">
        <title>Unveiling the Microbial Signatures of Arabica Coffee Cherries: Insights into Ripeness Specific Diversity, Functional Traits, and Implications for Quality and Safety.</title>
        <authorList>
            <consortium name="RefSeq"/>
            <person name="Tenea G.N."/>
            <person name="Cifuentes V."/>
            <person name="Reyes P."/>
            <person name="Cevallos-Vallejos M."/>
        </authorList>
    </citation>
    <scope>NUCLEOTIDE SEQUENCE [LARGE SCALE GENOMIC DNA]</scope>
</reference>
<dbReference type="GeneID" id="113723746"/>
<organism evidence="2 3">
    <name type="scientific">Coffea arabica</name>
    <name type="common">Arabian coffee</name>
    <dbReference type="NCBI Taxonomy" id="13443"/>
    <lineage>
        <taxon>Eukaryota</taxon>
        <taxon>Viridiplantae</taxon>
        <taxon>Streptophyta</taxon>
        <taxon>Embryophyta</taxon>
        <taxon>Tracheophyta</taxon>
        <taxon>Spermatophyta</taxon>
        <taxon>Magnoliopsida</taxon>
        <taxon>eudicotyledons</taxon>
        <taxon>Gunneridae</taxon>
        <taxon>Pentapetalae</taxon>
        <taxon>asterids</taxon>
        <taxon>lamiids</taxon>
        <taxon>Gentianales</taxon>
        <taxon>Rubiaceae</taxon>
        <taxon>Ixoroideae</taxon>
        <taxon>Gardenieae complex</taxon>
        <taxon>Bertiereae - Coffeeae clade</taxon>
        <taxon>Coffeeae</taxon>
        <taxon>Coffea</taxon>
    </lineage>
</organism>
<evidence type="ECO:0000256" key="1">
    <source>
        <dbReference type="SAM" id="MobiDB-lite"/>
    </source>
</evidence>
<dbReference type="AlphaFoldDB" id="A0A6P6VHL0"/>
<feature type="region of interest" description="Disordered" evidence="1">
    <location>
        <begin position="82"/>
        <end position="206"/>
    </location>
</feature>
<feature type="compositionally biased region" description="Polar residues" evidence="1">
    <location>
        <begin position="136"/>
        <end position="145"/>
    </location>
</feature>
<accession>A0A6P6VHL0</accession>
<dbReference type="Proteomes" id="UP001652660">
    <property type="component" value="Chromosome 2c"/>
</dbReference>
<protein>
    <recommendedName>
        <fullName evidence="4">MBD domain-containing protein</fullName>
    </recommendedName>
</protein>
<feature type="compositionally biased region" description="Acidic residues" evidence="1">
    <location>
        <begin position="87"/>
        <end position="105"/>
    </location>
</feature>
<dbReference type="RefSeq" id="XP_027102524.1">
    <property type="nucleotide sequence ID" value="XM_027246723.2"/>
</dbReference>
<sequence>MVLLRPRKNQQARASASATDEKPQIPEGWRVVDHEKRNGEVVKCYTNVIGQKFFTMEDLMRYVAFAKRKQISIYEPGFHPAQLADTSSEDEWESSEDDSSSEEEEVDKRHELKAHTAPPAHSKPKEQALVAVSSKKLPSSSTQVSDHAVAVDKKLDEGATSSNKGKGVAKSLTKPVPLRSSRRLRGFGPEIIPEKAQESDVVEDKQ</sequence>
<evidence type="ECO:0000313" key="2">
    <source>
        <dbReference type="Proteomes" id="UP001652660"/>
    </source>
</evidence>
<gene>
    <name evidence="3" type="primary">LOC113723746</name>
</gene>
<feature type="region of interest" description="Disordered" evidence="1">
    <location>
        <begin position="1"/>
        <end position="23"/>
    </location>
</feature>